<gene>
    <name evidence="2" type="ordered locus">Geob_3186</name>
</gene>
<proteinExistence type="predicted"/>
<dbReference type="GO" id="GO:0005524">
    <property type="term" value="F:ATP binding"/>
    <property type="evidence" value="ECO:0007669"/>
    <property type="project" value="UniProtKB-KW"/>
</dbReference>
<dbReference type="EMBL" id="CP001390">
    <property type="protein sequence ID" value="ACM21529.1"/>
    <property type="molecule type" value="Genomic_DNA"/>
</dbReference>
<dbReference type="GO" id="GO:0009307">
    <property type="term" value="P:DNA restriction-modification system"/>
    <property type="evidence" value="ECO:0007669"/>
    <property type="project" value="UniProtKB-KW"/>
</dbReference>
<keyword evidence="3" id="KW-1185">Reference proteome</keyword>
<evidence type="ECO:0000313" key="3">
    <source>
        <dbReference type="Proteomes" id="UP000007721"/>
    </source>
</evidence>
<dbReference type="HOGENOM" id="CLU_045501_0_0_7"/>
<dbReference type="GO" id="GO:0003677">
    <property type="term" value="F:DNA binding"/>
    <property type="evidence" value="ECO:0007669"/>
    <property type="project" value="UniProtKB-KW"/>
</dbReference>
<protein>
    <recommendedName>
        <fullName evidence="1">Restriction endonuclease type I HsdR N-terminal domain-containing protein</fullName>
    </recommendedName>
</protein>
<dbReference type="eggNOG" id="COG4748">
    <property type="taxonomic scope" value="Bacteria"/>
</dbReference>
<feature type="domain" description="Restriction endonuclease type I HsdR N-terminal" evidence="1">
    <location>
        <begin position="24"/>
        <end position="128"/>
    </location>
</feature>
<organism evidence="2 3">
    <name type="scientific">Geotalea daltonii (strain DSM 22248 / JCM 15807 / FRC-32)</name>
    <name type="common">Geobacter daltonii</name>
    <dbReference type="NCBI Taxonomy" id="316067"/>
    <lineage>
        <taxon>Bacteria</taxon>
        <taxon>Pseudomonadati</taxon>
        <taxon>Thermodesulfobacteriota</taxon>
        <taxon>Desulfuromonadia</taxon>
        <taxon>Geobacterales</taxon>
        <taxon>Geobacteraceae</taxon>
        <taxon>Geotalea</taxon>
    </lineage>
</organism>
<accession>B9M474</accession>
<dbReference type="KEGG" id="geo:Geob_3186"/>
<dbReference type="Pfam" id="PF04313">
    <property type="entry name" value="HSDR_N"/>
    <property type="match status" value="1"/>
</dbReference>
<dbReference type="AlphaFoldDB" id="B9M474"/>
<evidence type="ECO:0000313" key="2">
    <source>
        <dbReference type="EMBL" id="ACM21529.1"/>
    </source>
</evidence>
<dbReference type="RefSeq" id="WP_012648257.1">
    <property type="nucleotide sequence ID" value="NC_011979.1"/>
</dbReference>
<sequence length="395" mass="44190">MPDFKERLMRHAEHVKNVGSHCQSEETTKQALILPFLNLLDFNPFDPFKVKAEYCADLPGIKNNERVDYALFSDNNPVMFIEAKSFTEKLTNHTGQIARYFNATPGVTISALTNGREWRFYTDLKNPNIMDDVPFLTFDLSNISEADADQLAHFRHDRFHPDSLRSFAKDQVYIDKFREVIESLLREPDADFVRLVAIRANIGPKPSGRFIETVTPLVKQSVADAISKMVVTGLSSPPPPASTTVELATAPPVDPDADMIDPANPKIVTTAAERKVLSIVQMILEGQVLSDEIVGKDTESYYAVLYQGKTNRWIVRYTGDRQRPLVTFIIPLTDQHKTLIERAGLGIGASSSVVLNRPENLMKLSGIIFDALAFCQDDGNFKRKGQEAEGQFAVV</sequence>
<dbReference type="STRING" id="316067.Geob_3186"/>
<dbReference type="GO" id="GO:0009035">
    <property type="term" value="F:type I site-specific deoxyribonuclease activity"/>
    <property type="evidence" value="ECO:0007669"/>
    <property type="project" value="UniProtKB-EC"/>
</dbReference>
<dbReference type="OrthoDB" id="9148007at2"/>
<evidence type="ECO:0000259" key="1">
    <source>
        <dbReference type="Pfam" id="PF04313"/>
    </source>
</evidence>
<dbReference type="InterPro" id="IPR007409">
    <property type="entry name" value="Restrct_endonuc_type1_HsdR_N"/>
</dbReference>
<dbReference type="Proteomes" id="UP000007721">
    <property type="component" value="Chromosome"/>
</dbReference>
<reference evidence="2 3" key="1">
    <citation type="submission" date="2009-01" db="EMBL/GenBank/DDBJ databases">
        <title>Complete sequence of Geobacter sp. FRC-32.</title>
        <authorList>
            <consortium name="US DOE Joint Genome Institute"/>
            <person name="Lucas S."/>
            <person name="Copeland A."/>
            <person name="Lapidus A."/>
            <person name="Glavina del Rio T."/>
            <person name="Dalin E."/>
            <person name="Tice H."/>
            <person name="Bruce D."/>
            <person name="Goodwin L."/>
            <person name="Pitluck S."/>
            <person name="Saunders E."/>
            <person name="Brettin T."/>
            <person name="Detter J.C."/>
            <person name="Han C."/>
            <person name="Larimer F."/>
            <person name="Land M."/>
            <person name="Hauser L."/>
            <person name="Kyrpides N."/>
            <person name="Ovchinnikova G."/>
            <person name="Kostka J."/>
            <person name="Richardson P."/>
        </authorList>
    </citation>
    <scope>NUCLEOTIDE SEQUENCE [LARGE SCALE GENOMIC DNA]</scope>
    <source>
        <strain evidence="3">DSM 22248 / JCM 15807 / FRC-32</strain>
    </source>
</reference>
<name>B9M474_GEODF</name>